<dbReference type="SUPFAM" id="SSF55399">
    <property type="entry name" value="Subtilisin inhibitor"/>
    <property type="match status" value="1"/>
</dbReference>
<evidence type="ECO:0000256" key="7">
    <source>
        <dbReference type="SAM" id="MobiDB-lite"/>
    </source>
</evidence>
<evidence type="ECO:0000256" key="4">
    <source>
        <dbReference type="ARBA" id="ARBA00022690"/>
    </source>
</evidence>
<comment type="similarity">
    <text evidence="2">Belongs to the protease inhibitor I16 (SSI) family.</text>
</comment>
<keyword evidence="6" id="KW-1015">Disulfide bond</keyword>
<dbReference type="EMBL" id="RJMB01000017">
    <property type="protein sequence ID" value="RNL83329.1"/>
    <property type="molecule type" value="Genomic_DNA"/>
</dbReference>
<keyword evidence="10" id="KW-1185">Reference proteome</keyword>
<keyword evidence="5" id="KW-0722">Serine protease inhibitor</keyword>
<evidence type="ECO:0000256" key="3">
    <source>
        <dbReference type="ARBA" id="ARBA00022525"/>
    </source>
</evidence>
<name>A0A3N0E6D7_9ACTN</name>
<proteinExistence type="inferred from homology"/>
<evidence type="ECO:0000256" key="6">
    <source>
        <dbReference type="ARBA" id="ARBA00023157"/>
    </source>
</evidence>
<gene>
    <name evidence="9" type="ORF">EFW17_16485</name>
</gene>
<dbReference type="RefSeq" id="WP_123202297.1">
    <property type="nucleotide sequence ID" value="NZ_RJMB01000017.1"/>
</dbReference>
<keyword evidence="4" id="KW-0646">Protease inhibitor</keyword>
<evidence type="ECO:0000256" key="1">
    <source>
        <dbReference type="ARBA" id="ARBA00004613"/>
    </source>
</evidence>
<feature type="region of interest" description="Disordered" evidence="7">
    <location>
        <begin position="28"/>
        <end position="103"/>
    </location>
</feature>
<dbReference type="GO" id="GO:0005576">
    <property type="term" value="C:extracellular region"/>
    <property type="evidence" value="ECO:0007669"/>
    <property type="project" value="UniProtKB-SubCell"/>
</dbReference>
<dbReference type="Gene3D" id="3.30.350.10">
    <property type="entry name" value="Subtilisin inhibitor-like"/>
    <property type="match status" value="1"/>
</dbReference>
<dbReference type="OrthoDB" id="3427327at2"/>
<evidence type="ECO:0000256" key="5">
    <source>
        <dbReference type="ARBA" id="ARBA00022900"/>
    </source>
</evidence>
<keyword evidence="3" id="KW-0964">Secreted</keyword>
<dbReference type="PROSITE" id="PS51257">
    <property type="entry name" value="PROKAR_LIPOPROTEIN"/>
    <property type="match status" value="1"/>
</dbReference>
<organism evidence="9 10">
    <name type="scientific">Halostreptopolyspora alba</name>
    <dbReference type="NCBI Taxonomy" id="2487137"/>
    <lineage>
        <taxon>Bacteria</taxon>
        <taxon>Bacillati</taxon>
        <taxon>Actinomycetota</taxon>
        <taxon>Actinomycetes</taxon>
        <taxon>Streptosporangiales</taxon>
        <taxon>Nocardiopsidaceae</taxon>
        <taxon>Halostreptopolyspora</taxon>
    </lineage>
</organism>
<dbReference type="AlphaFoldDB" id="A0A3N0E6D7"/>
<dbReference type="GO" id="GO:0004867">
    <property type="term" value="F:serine-type endopeptidase inhibitor activity"/>
    <property type="evidence" value="ECO:0007669"/>
    <property type="project" value="UniProtKB-KW"/>
</dbReference>
<dbReference type="InterPro" id="IPR020054">
    <property type="entry name" value="Prot_inh_SSI_I16_CS"/>
</dbReference>
<sequence>MRLHTPPTALPRLAAIVTAGVLATGCGGDAQEAAPAENGTPTSTGPTDDPEHQTPEAEETAPETELTIERSLGEEGDDADLAPDGFEPGTWTLTCAPAGGDHPEPEAACADLEEVGVEGFEEVPDGQMCTHIYGGPQTARVSGHVAGTEVDTTFGRANGCEIDRYDSMGTVLAP</sequence>
<accession>A0A3N0E6D7</accession>
<reference evidence="9 10" key="1">
    <citation type="submission" date="2018-11" db="EMBL/GenBank/DDBJ databases">
        <title>The genome draft of YIM 96095.</title>
        <authorList>
            <person name="Tang S.-K."/>
            <person name="Chunyu W.-X."/>
            <person name="Feng Y.-Z."/>
        </authorList>
    </citation>
    <scope>NUCLEOTIDE SEQUENCE [LARGE SCALE GENOMIC DNA]</scope>
    <source>
        <strain evidence="9 10">YIM 96095</strain>
    </source>
</reference>
<evidence type="ECO:0000259" key="8">
    <source>
        <dbReference type="Pfam" id="PF00720"/>
    </source>
</evidence>
<dbReference type="Proteomes" id="UP000269198">
    <property type="component" value="Unassembled WGS sequence"/>
</dbReference>
<protein>
    <recommendedName>
        <fullName evidence="8">Subtilisin inhibitor domain-containing protein</fullName>
    </recommendedName>
</protein>
<evidence type="ECO:0000313" key="10">
    <source>
        <dbReference type="Proteomes" id="UP000269198"/>
    </source>
</evidence>
<comment type="subcellular location">
    <subcellularLocation>
        <location evidence="1">Secreted</location>
    </subcellularLocation>
</comment>
<dbReference type="InterPro" id="IPR023549">
    <property type="entry name" value="Subtilisin_inhibitor"/>
</dbReference>
<comment type="caution">
    <text evidence="9">The sequence shown here is derived from an EMBL/GenBank/DDBJ whole genome shotgun (WGS) entry which is preliminary data.</text>
</comment>
<dbReference type="Pfam" id="PF00720">
    <property type="entry name" value="SSI"/>
    <property type="match status" value="1"/>
</dbReference>
<evidence type="ECO:0000313" key="9">
    <source>
        <dbReference type="EMBL" id="RNL83329.1"/>
    </source>
</evidence>
<feature type="domain" description="Subtilisin inhibitor" evidence="8">
    <location>
        <begin position="91"/>
        <end position="151"/>
    </location>
</feature>
<evidence type="ECO:0000256" key="2">
    <source>
        <dbReference type="ARBA" id="ARBA00010472"/>
    </source>
</evidence>
<dbReference type="PROSITE" id="PS00999">
    <property type="entry name" value="SSI"/>
    <property type="match status" value="1"/>
</dbReference>
<dbReference type="InterPro" id="IPR036819">
    <property type="entry name" value="Subtilisin_inhibitor-like_sf"/>
</dbReference>